<evidence type="ECO:0000256" key="2">
    <source>
        <dbReference type="ARBA" id="ARBA00022679"/>
    </source>
</evidence>
<proteinExistence type="predicted"/>
<reference evidence="4" key="1">
    <citation type="journal article" date="2019" name="Int. J. Syst. Evol. Microbiol.">
        <title>The Global Catalogue of Microorganisms (GCM) 10K type strain sequencing project: providing services to taxonomists for standard genome sequencing and annotation.</title>
        <authorList>
            <consortium name="The Broad Institute Genomics Platform"/>
            <consortium name="The Broad Institute Genome Sequencing Center for Infectious Disease"/>
            <person name="Wu L."/>
            <person name="Ma J."/>
        </authorList>
    </citation>
    <scope>NUCLEOTIDE SEQUENCE [LARGE SCALE GENOMIC DNA]</scope>
    <source>
        <strain evidence="4">CGMCC-1.15741</strain>
    </source>
</reference>
<organism evidence="3 4">
    <name type="scientific">Ponticaulis profundi</name>
    <dbReference type="NCBI Taxonomy" id="2665222"/>
    <lineage>
        <taxon>Bacteria</taxon>
        <taxon>Pseudomonadati</taxon>
        <taxon>Pseudomonadota</taxon>
        <taxon>Alphaproteobacteria</taxon>
        <taxon>Hyphomonadales</taxon>
        <taxon>Hyphomonadaceae</taxon>
        <taxon>Ponticaulis</taxon>
    </lineage>
</organism>
<keyword evidence="4" id="KW-1185">Reference proteome</keyword>
<dbReference type="Proteomes" id="UP001596303">
    <property type="component" value="Unassembled WGS sequence"/>
</dbReference>
<dbReference type="Pfam" id="PF02636">
    <property type="entry name" value="Methyltransf_28"/>
    <property type="match status" value="1"/>
</dbReference>
<dbReference type="PANTHER" id="PTHR12049:SF7">
    <property type="entry name" value="PROTEIN ARGININE METHYLTRANSFERASE NDUFAF7, MITOCHONDRIAL"/>
    <property type="match status" value="1"/>
</dbReference>
<gene>
    <name evidence="3" type="ORF">ACFQDM_11435</name>
</gene>
<evidence type="ECO:0000313" key="4">
    <source>
        <dbReference type="Proteomes" id="UP001596303"/>
    </source>
</evidence>
<keyword evidence="2" id="KW-0808">Transferase</keyword>
<dbReference type="SUPFAM" id="SSF53335">
    <property type="entry name" value="S-adenosyl-L-methionine-dependent methyltransferases"/>
    <property type="match status" value="1"/>
</dbReference>
<evidence type="ECO:0000256" key="1">
    <source>
        <dbReference type="ARBA" id="ARBA00022603"/>
    </source>
</evidence>
<sequence length="352" mass="38833">MALKDRLLRMIRADGPMPVSLYMQTCLHDPKEGYYATRPGLGEDFTTAPEISQIFGELIGLWVVHEWIGLGRPAPFSLIEPGPGRATLMVDALHAMAQNSDGRACLEAMELYLIEASPALRKIQTERLAEHAPKYLSVLDELPDQPALIVANEFLDCLPVRQFVKADGNKWHERKVGAKDDELIWGIDKSDDNTPQFDQHDQTGVELQPGLETFALSLAAHLKKTQPLRALIFDYGPDDHPAEDTLRAFRLGKQVDPLAAPGECDLTVDVDFSELRRQAEKAGLVVYGAVTQSAFLLALGAELRMQQLVKAHPDRAQEIFESAKRLVDPADLGTRFKAICLSSEGLGTPAGF</sequence>
<dbReference type="InterPro" id="IPR038375">
    <property type="entry name" value="NDUFAF7_sf"/>
</dbReference>
<dbReference type="PANTHER" id="PTHR12049">
    <property type="entry name" value="PROTEIN ARGININE METHYLTRANSFERASE NDUFAF7, MITOCHONDRIAL"/>
    <property type="match status" value="1"/>
</dbReference>
<name>A0ABW1SBE4_9PROT</name>
<dbReference type="GO" id="GO:0032259">
    <property type="term" value="P:methylation"/>
    <property type="evidence" value="ECO:0007669"/>
    <property type="project" value="UniProtKB-KW"/>
</dbReference>
<evidence type="ECO:0000313" key="3">
    <source>
        <dbReference type="EMBL" id="MFC6198698.1"/>
    </source>
</evidence>
<accession>A0ABW1SBE4</accession>
<dbReference type="InterPro" id="IPR003788">
    <property type="entry name" value="NDUFAF7"/>
</dbReference>
<keyword evidence="1 3" id="KW-0489">Methyltransferase</keyword>
<dbReference type="Gene3D" id="3.40.50.12710">
    <property type="match status" value="1"/>
</dbReference>
<dbReference type="GO" id="GO:0008168">
    <property type="term" value="F:methyltransferase activity"/>
    <property type="evidence" value="ECO:0007669"/>
    <property type="project" value="UniProtKB-KW"/>
</dbReference>
<comment type="caution">
    <text evidence="3">The sequence shown here is derived from an EMBL/GenBank/DDBJ whole genome shotgun (WGS) entry which is preliminary data.</text>
</comment>
<dbReference type="InterPro" id="IPR029063">
    <property type="entry name" value="SAM-dependent_MTases_sf"/>
</dbReference>
<dbReference type="EMBL" id="JBHSSW010000013">
    <property type="protein sequence ID" value="MFC6198698.1"/>
    <property type="molecule type" value="Genomic_DNA"/>
</dbReference>
<protein>
    <submittedName>
        <fullName evidence="3">Class I SAM-dependent methyltransferase</fullName>
    </submittedName>
</protein>
<dbReference type="RefSeq" id="WP_377379151.1">
    <property type="nucleotide sequence ID" value="NZ_JBHSSW010000013.1"/>
</dbReference>